<evidence type="ECO:0000259" key="1">
    <source>
        <dbReference type="PROSITE" id="PS50181"/>
    </source>
</evidence>
<dbReference type="SUPFAM" id="SSF52047">
    <property type="entry name" value="RNI-like"/>
    <property type="match status" value="1"/>
</dbReference>
<dbReference type="AlphaFoldDB" id="A0A396IS78"/>
<evidence type="ECO:0000313" key="2">
    <source>
        <dbReference type="EMBL" id="RHN68210.1"/>
    </source>
</evidence>
<dbReference type="Gramene" id="rna16528">
    <property type="protein sequence ID" value="RHN68210.1"/>
    <property type="gene ID" value="gene16528"/>
</dbReference>
<dbReference type="CDD" id="cd22164">
    <property type="entry name" value="F-box_AtSKIP19-like"/>
    <property type="match status" value="1"/>
</dbReference>
<dbReference type="InterPro" id="IPR001810">
    <property type="entry name" value="F-box_dom"/>
</dbReference>
<name>A0A396IS78_MEDTR</name>
<evidence type="ECO:0000313" key="3">
    <source>
        <dbReference type="Proteomes" id="UP000265566"/>
    </source>
</evidence>
<gene>
    <name evidence="2" type="ORF">MtrunA17_Chr3g0111381</name>
</gene>
<proteinExistence type="predicted"/>
<dbReference type="InterPro" id="IPR032675">
    <property type="entry name" value="LRR_dom_sf"/>
</dbReference>
<reference evidence="3" key="1">
    <citation type="journal article" date="2018" name="Nat. Plants">
        <title>Whole-genome landscape of Medicago truncatula symbiotic genes.</title>
        <authorList>
            <person name="Pecrix Y."/>
            <person name="Staton S.E."/>
            <person name="Sallet E."/>
            <person name="Lelandais-Briere C."/>
            <person name="Moreau S."/>
            <person name="Carrere S."/>
            <person name="Blein T."/>
            <person name="Jardinaud M.F."/>
            <person name="Latrasse D."/>
            <person name="Zouine M."/>
            <person name="Zahm M."/>
            <person name="Kreplak J."/>
            <person name="Mayjonade B."/>
            <person name="Satge C."/>
            <person name="Perez M."/>
            <person name="Cauet S."/>
            <person name="Marande W."/>
            <person name="Chantry-Darmon C."/>
            <person name="Lopez-Roques C."/>
            <person name="Bouchez O."/>
            <person name="Berard A."/>
            <person name="Debelle F."/>
            <person name="Munos S."/>
            <person name="Bendahmane A."/>
            <person name="Berges H."/>
            <person name="Niebel A."/>
            <person name="Buitink J."/>
            <person name="Frugier F."/>
            <person name="Benhamed M."/>
            <person name="Crespi M."/>
            <person name="Gouzy J."/>
            <person name="Gamas P."/>
        </authorList>
    </citation>
    <scope>NUCLEOTIDE SEQUENCE [LARGE SCALE GENOMIC DNA]</scope>
    <source>
        <strain evidence="3">cv. Jemalong A17</strain>
    </source>
</reference>
<organism evidence="2 3">
    <name type="scientific">Medicago truncatula</name>
    <name type="common">Barrel medic</name>
    <name type="synonym">Medicago tribuloides</name>
    <dbReference type="NCBI Taxonomy" id="3880"/>
    <lineage>
        <taxon>Eukaryota</taxon>
        <taxon>Viridiplantae</taxon>
        <taxon>Streptophyta</taxon>
        <taxon>Embryophyta</taxon>
        <taxon>Tracheophyta</taxon>
        <taxon>Spermatophyta</taxon>
        <taxon>Magnoliopsida</taxon>
        <taxon>eudicotyledons</taxon>
        <taxon>Gunneridae</taxon>
        <taxon>Pentapetalae</taxon>
        <taxon>rosids</taxon>
        <taxon>fabids</taxon>
        <taxon>Fabales</taxon>
        <taxon>Fabaceae</taxon>
        <taxon>Papilionoideae</taxon>
        <taxon>50 kb inversion clade</taxon>
        <taxon>NPAAA clade</taxon>
        <taxon>Hologalegina</taxon>
        <taxon>IRL clade</taxon>
        <taxon>Trifolieae</taxon>
        <taxon>Medicago</taxon>
    </lineage>
</organism>
<dbReference type="EMBL" id="PSQE01000003">
    <property type="protein sequence ID" value="RHN68210.1"/>
    <property type="molecule type" value="Genomic_DNA"/>
</dbReference>
<dbReference type="PANTHER" id="PTHR38926">
    <property type="entry name" value="F-BOX DOMAIN CONTAINING PROTEIN, EXPRESSED"/>
    <property type="match status" value="1"/>
</dbReference>
<sequence length="301" mass="34856">MMAPFLRSARKKKRESTMGPNWLELPKDITENILQRLSTIEIVTSACQVCPLWWNICKDPLMWHTIHMIDNDSYPYNNIDLVKICRYAVDRSCGHLRDIEIASFCTDDLLQYIASCGSQLRRIQLTKCRNISHRQFSKVANKFPLLEELDISFSNLCKDSLEVIGRSCPLLISLKFSRMFCKDIELNDDAIAIAKTMPKLRHLSMFGNLLTNVGLHAILDGCPLLESVVLRNCFHLDLSGSLGKRCRDQIKDLVLPTDVDENCDDEDYFYLSSLMEDEMDLDYLFFLNMYDFFLDLHENDN</sequence>
<dbReference type="Pfam" id="PF12937">
    <property type="entry name" value="F-box-like"/>
    <property type="match status" value="1"/>
</dbReference>
<protein>
    <submittedName>
        <fullName evidence="2">Putative F-box domain, leucine-rich repeat domain, L domain-containing protein</fullName>
    </submittedName>
</protein>
<dbReference type="SUPFAM" id="SSF81383">
    <property type="entry name" value="F-box domain"/>
    <property type="match status" value="1"/>
</dbReference>
<dbReference type="Proteomes" id="UP000265566">
    <property type="component" value="Chromosome 3"/>
</dbReference>
<accession>A0A396IS78</accession>
<dbReference type="OrthoDB" id="1419145at2759"/>
<dbReference type="Gene3D" id="3.80.10.10">
    <property type="entry name" value="Ribonuclease Inhibitor"/>
    <property type="match status" value="1"/>
</dbReference>
<dbReference type="PROSITE" id="PS50181">
    <property type="entry name" value="FBOX"/>
    <property type="match status" value="1"/>
</dbReference>
<comment type="caution">
    <text evidence="2">The sequence shown here is derived from an EMBL/GenBank/DDBJ whole genome shotgun (WGS) entry which is preliminary data.</text>
</comment>
<feature type="domain" description="F-box" evidence="1">
    <location>
        <begin position="19"/>
        <end position="66"/>
    </location>
</feature>
<dbReference type="InterPro" id="IPR036047">
    <property type="entry name" value="F-box-like_dom_sf"/>
</dbReference>
<dbReference type="PANTHER" id="PTHR38926:SF2">
    <property type="entry name" value="F-BOX_LRR-REPEAT PROTEIN 21-RELATED"/>
    <property type="match status" value="1"/>
</dbReference>
<dbReference type="Gene3D" id="1.20.1280.50">
    <property type="match status" value="1"/>
</dbReference>